<dbReference type="OrthoDB" id="6780401at2759"/>
<dbReference type="InParanoid" id="A0A6J2X280"/>
<keyword evidence="6" id="KW-1185">Reference proteome</keyword>
<evidence type="ECO:0000256" key="2">
    <source>
        <dbReference type="ARBA" id="ARBA00022771"/>
    </source>
</evidence>
<evidence type="ECO:0000256" key="4">
    <source>
        <dbReference type="PROSITE-ProRule" id="PRU00455"/>
    </source>
</evidence>
<proteinExistence type="predicted"/>
<keyword evidence="1" id="KW-0479">Metal-binding</keyword>
<dbReference type="SUPFAM" id="SSF49599">
    <property type="entry name" value="TRAF domain-like"/>
    <property type="match status" value="1"/>
</dbReference>
<dbReference type="PANTHER" id="PTHR45877:SF2">
    <property type="entry name" value="E3 UBIQUITIN-PROTEIN LIGASE SINA-RELATED"/>
    <property type="match status" value="1"/>
</dbReference>
<dbReference type="GeneID" id="115874143"/>
<evidence type="ECO:0000256" key="1">
    <source>
        <dbReference type="ARBA" id="ARBA00022723"/>
    </source>
</evidence>
<dbReference type="GO" id="GO:0031624">
    <property type="term" value="F:ubiquitin conjugating enzyme binding"/>
    <property type="evidence" value="ECO:0007669"/>
    <property type="project" value="TreeGrafter"/>
</dbReference>
<evidence type="ECO:0000313" key="7">
    <source>
        <dbReference type="RefSeq" id="XP_030745095.1"/>
    </source>
</evidence>
<dbReference type="Proteomes" id="UP000504635">
    <property type="component" value="Unplaced"/>
</dbReference>
<evidence type="ECO:0000256" key="3">
    <source>
        <dbReference type="ARBA" id="ARBA00022833"/>
    </source>
</evidence>
<dbReference type="GO" id="GO:0005737">
    <property type="term" value="C:cytoplasm"/>
    <property type="evidence" value="ECO:0007669"/>
    <property type="project" value="TreeGrafter"/>
</dbReference>
<evidence type="ECO:0000313" key="6">
    <source>
        <dbReference type="Proteomes" id="UP000504635"/>
    </source>
</evidence>
<dbReference type="PANTHER" id="PTHR45877">
    <property type="entry name" value="E3 UBIQUITIN-PROTEIN LIGASE SIAH2"/>
    <property type="match status" value="1"/>
</dbReference>
<keyword evidence="2 4" id="KW-0863">Zinc-finger</keyword>
<feature type="domain" description="SIAH-type" evidence="5">
    <location>
        <begin position="58"/>
        <end position="115"/>
    </location>
</feature>
<dbReference type="AlphaFoldDB" id="A0A6J2X280"/>
<dbReference type="InterPro" id="IPR004162">
    <property type="entry name" value="SINA-like_animal"/>
</dbReference>
<dbReference type="InterPro" id="IPR013083">
    <property type="entry name" value="Znf_RING/FYVE/PHD"/>
</dbReference>
<dbReference type="GO" id="GO:0043161">
    <property type="term" value="P:proteasome-mediated ubiquitin-dependent protein catabolic process"/>
    <property type="evidence" value="ECO:0007669"/>
    <property type="project" value="TreeGrafter"/>
</dbReference>
<reference evidence="7" key="1">
    <citation type="submission" date="2025-08" db="UniProtKB">
        <authorList>
            <consortium name="RefSeq"/>
        </authorList>
    </citation>
    <scope>IDENTIFICATION</scope>
    <source>
        <tissue evidence="7">Gonads</tissue>
    </source>
</reference>
<organism evidence="6 7">
    <name type="scientific">Sitophilus oryzae</name>
    <name type="common">Rice weevil</name>
    <name type="synonym">Curculio oryzae</name>
    <dbReference type="NCBI Taxonomy" id="7048"/>
    <lineage>
        <taxon>Eukaryota</taxon>
        <taxon>Metazoa</taxon>
        <taxon>Ecdysozoa</taxon>
        <taxon>Arthropoda</taxon>
        <taxon>Hexapoda</taxon>
        <taxon>Insecta</taxon>
        <taxon>Pterygota</taxon>
        <taxon>Neoptera</taxon>
        <taxon>Endopterygota</taxon>
        <taxon>Coleoptera</taxon>
        <taxon>Polyphaga</taxon>
        <taxon>Cucujiformia</taxon>
        <taxon>Curculionidae</taxon>
        <taxon>Dryophthorinae</taxon>
        <taxon>Sitophilus</taxon>
    </lineage>
</organism>
<dbReference type="GO" id="GO:0008270">
    <property type="term" value="F:zinc ion binding"/>
    <property type="evidence" value="ECO:0007669"/>
    <property type="project" value="UniProtKB-KW"/>
</dbReference>
<dbReference type="Gene3D" id="3.30.40.10">
    <property type="entry name" value="Zinc/RING finger domain, C3HC4 (zinc finger)"/>
    <property type="match status" value="1"/>
</dbReference>
<dbReference type="InterPro" id="IPR013010">
    <property type="entry name" value="Znf_SIAH"/>
</dbReference>
<dbReference type="KEGG" id="soy:115874143"/>
<gene>
    <name evidence="7" type="primary">LOC115874143</name>
</gene>
<sequence length="408" mass="47376">MKINENIFDKIKRCRECKKFLSVKPIKVYPNGLIKCGRCSKDNNNGVESKLYEMVLKNTLFPCVNSYEGCEESHTIDKMLDHENICLEGQYDCFLCCNFKGPAYLLDIHCKEYHKLEYLENLEFVLDVNSCTSTICYFHSRFRKLFFIKGSYDAENTELQIDLIYVGKLFKGEVKYQVKIYSVNNELKYESPKNYCSVMELILGDTVKINIQDLNLSQSMVVCKFIVETKPYLQLSDTTTVTVIDPFLDSYLLKCPFYNIMVSGDPEKFEYPSTFYFRGIIWKVYIKIKKSLIDKMIKFGIYMQWHNTVLDSNPIEYCVISAIFNVIGVNASNMILKKTKKVDKEKLSLAKSIGVIIGDYKEILDPDGIFYINKCINVEIQFKIHTTKIREIKCEDCQRPCACNSVNV</sequence>
<dbReference type="RefSeq" id="XP_030745095.1">
    <property type="nucleotide sequence ID" value="XM_030889235.1"/>
</dbReference>
<dbReference type="PROSITE" id="PS51081">
    <property type="entry name" value="ZF_SIAH"/>
    <property type="match status" value="1"/>
</dbReference>
<protein>
    <submittedName>
        <fullName evidence="7">Uncharacterized protein LOC115874143 isoform X1</fullName>
    </submittedName>
</protein>
<accession>A0A6J2X280</accession>
<name>A0A6J2X280_SITOR</name>
<keyword evidence="3" id="KW-0862">Zinc</keyword>
<dbReference type="GO" id="GO:0061630">
    <property type="term" value="F:ubiquitin protein ligase activity"/>
    <property type="evidence" value="ECO:0007669"/>
    <property type="project" value="TreeGrafter"/>
</dbReference>
<evidence type="ECO:0000259" key="5">
    <source>
        <dbReference type="PROSITE" id="PS51081"/>
    </source>
</evidence>